<dbReference type="EMBL" id="CM007390">
    <property type="protein sequence ID" value="ONK57346.1"/>
    <property type="molecule type" value="Genomic_DNA"/>
</dbReference>
<dbReference type="Gramene" id="ONK57346">
    <property type="protein sequence ID" value="ONK57346"/>
    <property type="gene ID" value="A4U43_C10F19130"/>
</dbReference>
<organism evidence="2 3">
    <name type="scientific">Asparagus officinalis</name>
    <name type="common">Garden asparagus</name>
    <dbReference type="NCBI Taxonomy" id="4686"/>
    <lineage>
        <taxon>Eukaryota</taxon>
        <taxon>Viridiplantae</taxon>
        <taxon>Streptophyta</taxon>
        <taxon>Embryophyta</taxon>
        <taxon>Tracheophyta</taxon>
        <taxon>Spermatophyta</taxon>
        <taxon>Magnoliopsida</taxon>
        <taxon>Liliopsida</taxon>
        <taxon>Asparagales</taxon>
        <taxon>Asparagaceae</taxon>
        <taxon>Asparagoideae</taxon>
        <taxon>Asparagus</taxon>
    </lineage>
</organism>
<protein>
    <submittedName>
        <fullName evidence="2">Uncharacterized protein</fullName>
    </submittedName>
</protein>
<dbReference type="AlphaFoldDB" id="A0A5P1E8S8"/>
<name>A0A5P1E8S8_ASPOF</name>
<feature type="non-terminal residue" evidence="2">
    <location>
        <position position="1"/>
    </location>
</feature>
<dbReference type="PANTHER" id="PTHR45670:SF1">
    <property type="entry name" value="E3 UBIQUITIN-PROTEIN LIGASE HECTD1"/>
    <property type="match status" value="1"/>
</dbReference>
<keyword evidence="1" id="KW-0808">Transferase</keyword>
<accession>A0A5P1E8S8</accession>
<evidence type="ECO:0000313" key="3">
    <source>
        <dbReference type="Proteomes" id="UP000243459"/>
    </source>
</evidence>
<keyword evidence="3" id="KW-1185">Reference proteome</keyword>
<dbReference type="GO" id="GO:0043161">
    <property type="term" value="P:proteasome-mediated ubiquitin-dependent protein catabolic process"/>
    <property type="evidence" value="ECO:0007669"/>
    <property type="project" value="TreeGrafter"/>
</dbReference>
<evidence type="ECO:0000313" key="2">
    <source>
        <dbReference type="EMBL" id="ONK57346.1"/>
    </source>
</evidence>
<evidence type="ECO:0000256" key="1">
    <source>
        <dbReference type="ARBA" id="ARBA00022679"/>
    </source>
</evidence>
<reference evidence="3" key="1">
    <citation type="journal article" date="2017" name="Nat. Commun.">
        <title>The asparagus genome sheds light on the origin and evolution of a young Y chromosome.</title>
        <authorList>
            <person name="Harkess A."/>
            <person name="Zhou J."/>
            <person name="Xu C."/>
            <person name="Bowers J.E."/>
            <person name="Van der Hulst R."/>
            <person name="Ayyampalayam S."/>
            <person name="Mercati F."/>
            <person name="Riccardi P."/>
            <person name="McKain M.R."/>
            <person name="Kakrana A."/>
            <person name="Tang H."/>
            <person name="Ray J."/>
            <person name="Groenendijk J."/>
            <person name="Arikit S."/>
            <person name="Mathioni S.M."/>
            <person name="Nakano M."/>
            <person name="Shan H."/>
            <person name="Telgmann-Rauber A."/>
            <person name="Kanno A."/>
            <person name="Yue Z."/>
            <person name="Chen H."/>
            <person name="Li W."/>
            <person name="Chen Y."/>
            <person name="Xu X."/>
            <person name="Zhang Y."/>
            <person name="Luo S."/>
            <person name="Chen H."/>
            <person name="Gao J."/>
            <person name="Mao Z."/>
            <person name="Pires J.C."/>
            <person name="Luo M."/>
            <person name="Kudrna D."/>
            <person name="Wing R.A."/>
            <person name="Meyers B.C."/>
            <person name="Yi K."/>
            <person name="Kong H."/>
            <person name="Lavrijsen P."/>
            <person name="Sunseri F."/>
            <person name="Falavigna A."/>
            <person name="Ye Y."/>
            <person name="Leebens-Mack J.H."/>
            <person name="Chen G."/>
        </authorList>
    </citation>
    <scope>NUCLEOTIDE SEQUENCE [LARGE SCALE GENOMIC DNA]</scope>
    <source>
        <strain evidence="3">cv. DH0086</strain>
    </source>
</reference>
<sequence length="174" mass="19708">PRQRLTLDSAAEHPWVVRIGSSIPQNLHAELTFDVCGDLDDLTQSPIYGSSVNGPVRYKCLSVIGKLMYFSLAGVLAWKDPHVLILALQIAEIFMEKLPGTFSKIFVREGVVHAADLYISEYSNRRFASIRPSTIYETMVKHPFVQAKNLLPQRRMDHAIHLHNLSIDTMYMAQ</sequence>
<proteinExistence type="predicted"/>
<dbReference type="Proteomes" id="UP000243459">
    <property type="component" value="Chromosome 10"/>
</dbReference>
<gene>
    <name evidence="2" type="ORF">A4U43_C10F19130</name>
</gene>
<dbReference type="GO" id="GO:0061630">
    <property type="term" value="F:ubiquitin protein ligase activity"/>
    <property type="evidence" value="ECO:0007669"/>
    <property type="project" value="InterPro"/>
</dbReference>
<dbReference type="PANTHER" id="PTHR45670">
    <property type="entry name" value="E3 UBIQUITIN-PROTEIN LIGASE TRIP12"/>
    <property type="match status" value="1"/>
</dbReference>
<dbReference type="GO" id="GO:0000209">
    <property type="term" value="P:protein polyubiquitination"/>
    <property type="evidence" value="ECO:0007669"/>
    <property type="project" value="TreeGrafter"/>
</dbReference>
<dbReference type="InterPro" id="IPR045322">
    <property type="entry name" value="HECTD1/TRIP12-like"/>
</dbReference>